<dbReference type="EMBL" id="CP009215">
    <property type="protein sequence ID" value="AIL96789.1"/>
    <property type="molecule type" value="Genomic_DNA"/>
</dbReference>
<dbReference type="STRING" id="401472.CUREI_05315"/>
<dbReference type="AlphaFoldDB" id="A0A077HKT7"/>
<sequence>MTGTPERNPHVFRPTREHILAIVIATGIALMGILWAPKYLAWLLIFPALWLAWVLASSTTVDDRGITAKYLFRKNVTLPWRDLSGLSFTGMSVSAVTASGAEHPLPGVTFNSLPDLAEASNGRITDAITAAREAADGKYEIIDKGGNKVLLSREEYDEYVAAHPDLPGPRPAASETKPDTKE</sequence>
<organism evidence="4 5">
    <name type="scientific">Corynebacterium ureicelerivorans</name>
    <dbReference type="NCBI Taxonomy" id="401472"/>
    <lineage>
        <taxon>Bacteria</taxon>
        <taxon>Bacillati</taxon>
        <taxon>Actinomycetota</taxon>
        <taxon>Actinomycetes</taxon>
        <taxon>Mycobacteriales</taxon>
        <taxon>Corynebacteriaceae</taxon>
        <taxon>Corynebacterium</taxon>
    </lineage>
</organism>
<accession>A0A077HKT7</accession>
<reference evidence="4 5" key="1">
    <citation type="submission" date="2014-08" db="EMBL/GenBank/DDBJ databases">
        <title>Complete genome sequence of Corynebacterium ureicelerivorans DSM 45051, a lipophilic and urea-splitting isolate from a blood culture of a septicaemia patient.</title>
        <authorList>
            <person name="Tippelt A."/>
            <person name="Albersmeier A."/>
            <person name="Brinkrolf K."/>
            <person name="Ruckert C."/>
            <person name="Tauch A."/>
        </authorList>
    </citation>
    <scope>NUCLEOTIDE SEQUENCE [LARGE SCALE GENOMIC DNA]</scope>
    <source>
        <strain evidence="4 5">IMMIB RIV-2301</strain>
    </source>
</reference>
<dbReference type="Pfam" id="PF10756">
    <property type="entry name" value="bPH_6"/>
    <property type="match status" value="1"/>
</dbReference>
<dbReference type="RefSeq" id="WP_038611210.1">
    <property type="nucleotide sequence ID" value="NZ_CP009215.1"/>
</dbReference>
<feature type="domain" description="Low molecular weight protein antigen 6 PH" evidence="3">
    <location>
        <begin position="58"/>
        <end position="126"/>
    </location>
</feature>
<feature type="transmembrane region" description="Helical" evidence="2">
    <location>
        <begin position="19"/>
        <end position="36"/>
    </location>
</feature>
<proteinExistence type="predicted"/>
<dbReference type="KEGG" id="cuv:CUREI_05315"/>
<dbReference type="OrthoDB" id="5190396at2"/>
<dbReference type="InterPro" id="IPR019692">
    <property type="entry name" value="CFP-6_PH"/>
</dbReference>
<feature type="transmembrane region" description="Helical" evidence="2">
    <location>
        <begin position="42"/>
        <end position="61"/>
    </location>
</feature>
<evidence type="ECO:0000256" key="2">
    <source>
        <dbReference type="SAM" id="Phobius"/>
    </source>
</evidence>
<keyword evidence="2" id="KW-0812">Transmembrane</keyword>
<evidence type="ECO:0000313" key="5">
    <source>
        <dbReference type="Proteomes" id="UP000028939"/>
    </source>
</evidence>
<keyword evidence="2" id="KW-1133">Transmembrane helix</keyword>
<dbReference type="Proteomes" id="UP000028939">
    <property type="component" value="Chromosome"/>
</dbReference>
<evidence type="ECO:0000259" key="3">
    <source>
        <dbReference type="Pfam" id="PF10756"/>
    </source>
</evidence>
<feature type="region of interest" description="Disordered" evidence="1">
    <location>
        <begin position="160"/>
        <end position="182"/>
    </location>
</feature>
<name>A0A077HKT7_9CORY</name>
<gene>
    <name evidence="4" type="ORF">CUREI_05315</name>
</gene>
<evidence type="ECO:0000256" key="1">
    <source>
        <dbReference type="SAM" id="MobiDB-lite"/>
    </source>
</evidence>
<protein>
    <recommendedName>
        <fullName evidence="3">Low molecular weight protein antigen 6 PH domain-containing protein</fullName>
    </recommendedName>
</protein>
<keyword evidence="2" id="KW-0472">Membrane</keyword>
<keyword evidence="5" id="KW-1185">Reference proteome</keyword>
<dbReference type="HOGENOM" id="CLU_092736_0_1_11"/>
<evidence type="ECO:0000313" key="4">
    <source>
        <dbReference type="EMBL" id="AIL96789.1"/>
    </source>
</evidence>